<organism evidence="2 3">
    <name type="scientific">Arundinibacter roseus</name>
    <dbReference type="NCBI Taxonomy" id="2070510"/>
    <lineage>
        <taxon>Bacteria</taxon>
        <taxon>Pseudomonadati</taxon>
        <taxon>Bacteroidota</taxon>
        <taxon>Cytophagia</taxon>
        <taxon>Cytophagales</taxon>
        <taxon>Spirosomataceae</taxon>
        <taxon>Arundinibacter</taxon>
    </lineage>
</organism>
<evidence type="ECO:0000256" key="1">
    <source>
        <dbReference type="SAM" id="Coils"/>
    </source>
</evidence>
<dbReference type="AlphaFoldDB" id="A0A4R4KQ56"/>
<dbReference type="InterPro" id="IPR001387">
    <property type="entry name" value="Cro/C1-type_HTH"/>
</dbReference>
<reference evidence="2 3" key="1">
    <citation type="submission" date="2019-02" db="EMBL/GenBank/DDBJ databases">
        <title>Arundinibacter roseus gen. nov., sp. nov., a new member of the family Cytophagaceae.</title>
        <authorList>
            <person name="Szuroczki S."/>
            <person name="Khayer B."/>
            <person name="Sproer C."/>
            <person name="Toumi M."/>
            <person name="Szabo A."/>
            <person name="Felfoldi T."/>
            <person name="Schumann P."/>
            <person name="Toth E."/>
        </authorList>
    </citation>
    <scope>NUCLEOTIDE SEQUENCE [LARGE SCALE GENOMIC DNA]</scope>
    <source>
        <strain evidence="2 3">DMA-k-7a</strain>
    </source>
</reference>
<keyword evidence="3" id="KW-1185">Reference proteome</keyword>
<evidence type="ECO:0000313" key="3">
    <source>
        <dbReference type="Proteomes" id="UP000295706"/>
    </source>
</evidence>
<dbReference type="RefSeq" id="WP_132113812.1">
    <property type="nucleotide sequence ID" value="NZ_SMJU01000001.1"/>
</dbReference>
<name>A0A4R4KQ56_9BACT</name>
<keyword evidence="1" id="KW-0175">Coiled coil</keyword>
<dbReference type="EMBL" id="SMJU01000001">
    <property type="protein sequence ID" value="TDB69076.1"/>
    <property type="molecule type" value="Genomic_DNA"/>
</dbReference>
<feature type="coiled-coil region" evidence="1">
    <location>
        <begin position="86"/>
        <end position="113"/>
    </location>
</feature>
<sequence>MTTGERFKIMLESMSLSKYAFANKIGVSSTVINGIVNNQNNPGHKVLTGIQKNFPEINTGWLLTGEGDMKAAPEKITERDYLLEHLIKLEDQFNRLLNQLDTKDRQIEKLMDLLGKLEGANVDQLYPTKVIQLYPVAQQQHG</sequence>
<dbReference type="GO" id="GO:0003677">
    <property type="term" value="F:DNA binding"/>
    <property type="evidence" value="ECO:0007669"/>
    <property type="project" value="InterPro"/>
</dbReference>
<comment type="caution">
    <text evidence="2">The sequence shown here is derived from an EMBL/GenBank/DDBJ whole genome shotgun (WGS) entry which is preliminary data.</text>
</comment>
<proteinExistence type="predicted"/>
<dbReference type="OrthoDB" id="839492at2"/>
<protein>
    <submittedName>
        <fullName evidence="2">XRE family transcriptional regulator</fullName>
    </submittedName>
</protein>
<accession>A0A4R4KQ56</accession>
<dbReference type="SUPFAM" id="SSF47413">
    <property type="entry name" value="lambda repressor-like DNA-binding domains"/>
    <property type="match status" value="1"/>
</dbReference>
<dbReference type="Gene3D" id="1.10.260.40">
    <property type="entry name" value="lambda repressor-like DNA-binding domains"/>
    <property type="match status" value="1"/>
</dbReference>
<dbReference type="Proteomes" id="UP000295706">
    <property type="component" value="Unassembled WGS sequence"/>
</dbReference>
<dbReference type="InterPro" id="IPR010982">
    <property type="entry name" value="Lambda_DNA-bd_dom_sf"/>
</dbReference>
<evidence type="ECO:0000313" key="2">
    <source>
        <dbReference type="EMBL" id="TDB69076.1"/>
    </source>
</evidence>
<dbReference type="CDD" id="cd00093">
    <property type="entry name" value="HTH_XRE"/>
    <property type="match status" value="1"/>
</dbReference>
<gene>
    <name evidence="2" type="ORF">EZE20_01710</name>
</gene>